<protein>
    <recommendedName>
        <fullName evidence="3">TATA-box binding</fullName>
    </recommendedName>
</protein>
<organism evidence="1 2">
    <name type="scientific">Sporosarcina koreensis</name>
    <dbReference type="NCBI Taxonomy" id="334735"/>
    <lineage>
        <taxon>Bacteria</taxon>
        <taxon>Bacillati</taxon>
        <taxon>Bacillota</taxon>
        <taxon>Bacilli</taxon>
        <taxon>Bacillales</taxon>
        <taxon>Caryophanaceae</taxon>
        <taxon>Sporosarcina</taxon>
    </lineage>
</organism>
<accession>A0ABW0TTP2</accession>
<dbReference type="Proteomes" id="UP001596071">
    <property type="component" value="Unassembled WGS sequence"/>
</dbReference>
<dbReference type="RefSeq" id="WP_381441407.1">
    <property type="nucleotide sequence ID" value="NZ_JBHSNP010000002.1"/>
</dbReference>
<proteinExistence type="predicted"/>
<evidence type="ECO:0000313" key="1">
    <source>
        <dbReference type="EMBL" id="MFC5601758.1"/>
    </source>
</evidence>
<name>A0ABW0TTP2_9BACL</name>
<evidence type="ECO:0000313" key="2">
    <source>
        <dbReference type="Proteomes" id="UP001596071"/>
    </source>
</evidence>
<evidence type="ECO:0008006" key="3">
    <source>
        <dbReference type="Google" id="ProtNLM"/>
    </source>
</evidence>
<dbReference type="EMBL" id="JBHSNP010000002">
    <property type="protein sequence ID" value="MFC5601758.1"/>
    <property type="molecule type" value="Genomic_DNA"/>
</dbReference>
<sequence length="306" mass="35283">MKIKLPLLCLLLILSFSAVLFLKGKSAKEVNADTEFSTDVTTYIRQYEELITEIKQELRKADIGFVLDYAIMPDENIEILIKLPSDKIKRSATKEITQIVNGVLEENNMEREHFLLDISSYHKPPKKNTRFAVRLSYNDLMGYIMQELEHQDYSTFSLEYKMASEKVELIVNLPVDNDPAFNSKVEQIATDIIEQNHYDKNDFQLNVVNTIHTASSARNAEAHEMINKIQETNFTLQLEEELKKNGYAPNGQIGFQVYSKDKKYIMLYFENIDPQEEIVKRDIQKIVDAISQANGLGLFMIEIQAV</sequence>
<keyword evidence="2" id="KW-1185">Reference proteome</keyword>
<reference evidence="2" key="1">
    <citation type="journal article" date="2019" name="Int. J. Syst. Evol. Microbiol.">
        <title>The Global Catalogue of Microorganisms (GCM) 10K type strain sequencing project: providing services to taxonomists for standard genome sequencing and annotation.</title>
        <authorList>
            <consortium name="The Broad Institute Genomics Platform"/>
            <consortium name="The Broad Institute Genome Sequencing Center for Infectious Disease"/>
            <person name="Wu L."/>
            <person name="Ma J."/>
        </authorList>
    </citation>
    <scope>NUCLEOTIDE SEQUENCE [LARGE SCALE GENOMIC DNA]</scope>
    <source>
        <strain evidence="2">KACC 11299</strain>
    </source>
</reference>
<comment type="caution">
    <text evidence="1">The sequence shown here is derived from an EMBL/GenBank/DDBJ whole genome shotgun (WGS) entry which is preliminary data.</text>
</comment>
<gene>
    <name evidence="1" type="ORF">ACFPTP_00570</name>
</gene>